<gene>
    <name evidence="4" type="ORF">DCHRY22_LOCUS7660</name>
</gene>
<feature type="domain" description="Fibronectin type-III" evidence="3">
    <location>
        <begin position="426"/>
        <end position="517"/>
    </location>
</feature>
<dbReference type="AlphaFoldDB" id="A0A8J2VVJ4"/>
<dbReference type="InterPro" id="IPR036116">
    <property type="entry name" value="FN3_sf"/>
</dbReference>
<dbReference type="EMBL" id="CAKASE010000058">
    <property type="protein sequence ID" value="CAG9567387.1"/>
    <property type="molecule type" value="Genomic_DNA"/>
</dbReference>
<feature type="region of interest" description="Disordered" evidence="1">
    <location>
        <begin position="1"/>
        <end position="131"/>
    </location>
</feature>
<dbReference type="PROSITE" id="PS50853">
    <property type="entry name" value="FN3"/>
    <property type="match status" value="9"/>
</dbReference>
<dbReference type="InterPro" id="IPR013783">
    <property type="entry name" value="Ig-like_fold"/>
</dbReference>
<feature type="region of interest" description="Disordered" evidence="1">
    <location>
        <begin position="411"/>
        <end position="436"/>
    </location>
</feature>
<evidence type="ECO:0000313" key="4">
    <source>
        <dbReference type="EMBL" id="CAG9567387.1"/>
    </source>
</evidence>
<dbReference type="Proteomes" id="UP000789524">
    <property type="component" value="Unassembled WGS sequence"/>
</dbReference>
<feature type="domain" description="Fibronectin type-III" evidence="3">
    <location>
        <begin position="892"/>
        <end position="979"/>
    </location>
</feature>
<feature type="compositionally biased region" description="Basic residues" evidence="1">
    <location>
        <begin position="37"/>
        <end position="47"/>
    </location>
</feature>
<feature type="compositionally biased region" description="Pro residues" evidence="1">
    <location>
        <begin position="421"/>
        <end position="430"/>
    </location>
</feature>
<evidence type="ECO:0000256" key="2">
    <source>
        <dbReference type="SAM" id="Phobius"/>
    </source>
</evidence>
<sequence length="1023" mass="111319">MSEFEDIKNKCDKDNTQGPTNGAAGPQHFYGGGYPTHFHHVPPHHMQHSPPPPVYHKDERTQRQYSKLKQKLERKHINRNNGIEVNSGASTPSLSPRKESNGRGGSGSGGASSGAWSEGEGSSAGASIQGDDENDTQALLDLVSATRTPQVSDVTPTSALVQWNSPLPEGVTLPNVDLTYDLLLGDRGRYKAIYSGSSLSCRVRDLRPGCEYSVCLQIRAGELTGAASEAATFRAPPAPPERLPAARVTQRARTSLLLRWPSATDNGARVTHYLLEMDAGEGFVELTRPRTRQHTVNNLQPQTRYRFRIAAVNECGRGDWSEETVVWTTGSPPPAPGPPTLVAASPTSLTLTWQRRADEEFVLQMDDVSRGHGFLPVYSGSDCTYVCDGLRRATDYRFRLRSETVDGQGPWSVEVTYTTPPERPCPPSRPTPRGKIHSRAIRLRWDPPADNGGAAVDTYTLEIDGGEGYSLAYQGPEREAHCDRLLPGTQYHARVRCSNVAGTSDWSASETVTTEATCPSACPAPETSGASRATHATVRWRAPDCTGGSPLTEYRLELADTDGLVRLAHVGPEAECVVRDLLPGREYRAWVTACNRVGAGPPSPALRFTTQPAPPDAPEPPVVRIESPRTALVEWTAPANNGAPIIDFRLEMSASNVDDAFAEVYRGLDTVCSIGKLTPFTPYFFRVRATNSAGKGPRSAVNTALTPRAVPAAPTGVRHEGTCDSLKLHWRVPANHGADILKYRVEVDDTEFDTEGPVPERLVEGLEPDTVYRVRVAAVNELGLGDWSEETLASTRPRPPAPPVVKFAQAAHNHLRLEWAGREGTQYCVEMRAPDAREFRPVYRGYAHSCKVKKLREATTYTFRIRASDERGGRGVWSPLLTARTAAAPPAAPPAPSVTLVTPRAALVAWEPVDDADYVLQSARGKDAVFKEVYTGDASQFQMEELEYNVEYQVRVCATRGGLCSAWSPCSKVVVSPPAGRARRVRPSRPLSASHAALMMAGGFLLVAVLVAVLLQRLVEPRP</sequence>
<keyword evidence="2" id="KW-0472">Membrane</keyword>
<feature type="domain" description="Fibronectin type-III" evidence="3">
    <location>
        <begin position="522"/>
        <end position="613"/>
    </location>
</feature>
<feature type="domain" description="Fibronectin type-III" evidence="3">
    <location>
        <begin position="145"/>
        <end position="238"/>
    </location>
</feature>
<dbReference type="SMART" id="SM00060">
    <property type="entry name" value="FN3"/>
    <property type="match status" value="9"/>
</dbReference>
<dbReference type="Gene3D" id="2.60.40.10">
    <property type="entry name" value="Immunoglobulins"/>
    <property type="match status" value="9"/>
</dbReference>
<dbReference type="CDD" id="cd00063">
    <property type="entry name" value="FN3"/>
    <property type="match status" value="9"/>
</dbReference>
<dbReference type="PRINTS" id="PR00014">
    <property type="entry name" value="FNTYPEIII"/>
</dbReference>
<dbReference type="Pfam" id="PF00041">
    <property type="entry name" value="fn3"/>
    <property type="match status" value="6"/>
</dbReference>
<protein>
    <submittedName>
        <fullName evidence="4">(African queen) hypothetical protein</fullName>
    </submittedName>
</protein>
<dbReference type="PANTHER" id="PTHR24099:SF11">
    <property type="entry name" value="FIBRONECTIN TYPE III DOMAIN-CONTAINING 3BA-RELATED"/>
    <property type="match status" value="1"/>
</dbReference>
<feature type="domain" description="Fibronectin type-III" evidence="3">
    <location>
        <begin position="799"/>
        <end position="888"/>
    </location>
</feature>
<feature type="compositionally biased region" description="Polar residues" evidence="1">
    <location>
        <begin position="79"/>
        <end position="94"/>
    </location>
</feature>
<dbReference type="InterPro" id="IPR003961">
    <property type="entry name" value="FN3_dom"/>
</dbReference>
<dbReference type="SUPFAM" id="SSF49265">
    <property type="entry name" value="Fibronectin type III"/>
    <property type="match status" value="5"/>
</dbReference>
<accession>A0A8J2VVJ4</accession>
<feature type="domain" description="Fibronectin type-III" evidence="3">
    <location>
        <begin position="710"/>
        <end position="798"/>
    </location>
</feature>
<comment type="caution">
    <text evidence="4">The sequence shown here is derived from an EMBL/GenBank/DDBJ whole genome shotgun (WGS) entry which is preliminary data.</text>
</comment>
<feature type="compositionally biased region" description="Basic and acidic residues" evidence="1">
    <location>
        <begin position="1"/>
        <end position="15"/>
    </location>
</feature>
<proteinExistence type="predicted"/>
<feature type="domain" description="Fibronectin type-III" evidence="3">
    <location>
        <begin position="335"/>
        <end position="422"/>
    </location>
</feature>
<dbReference type="InterPro" id="IPR050617">
    <property type="entry name" value="E3_ligase_FN3/SPRY"/>
</dbReference>
<feature type="compositionally biased region" description="Basic residues" evidence="1">
    <location>
        <begin position="66"/>
        <end position="78"/>
    </location>
</feature>
<keyword evidence="5" id="KW-1185">Reference proteome</keyword>
<dbReference type="PANTHER" id="PTHR24099">
    <property type="entry name" value="E3 UBIQUITIN-PROTEIN LIGASE TRIM36-RELATED"/>
    <property type="match status" value="1"/>
</dbReference>
<keyword evidence="2" id="KW-0812">Transmembrane</keyword>
<dbReference type="OrthoDB" id="443915at2759"/>
<feature type="transmembrane region" description="Helical" evidence="2">
    <location>
        <begin position="996"/>
        <end position="1015"/>
    </location>
</feature>
<evidence type="ECO:0000259" key="3">
    <source>
        <dbReference type="PROSITE" id="PS50853"/>
    </source>
</evidence>
<keyword evidence="2" id="KW-1133">Transmembrane helix</keyword>
<reference evidence="4" key="1">
    <citation type="submission" date="2021-09" db="EMBL/GenBank/DDBJ databases">
        <authorList>
            <person name="Martin H S."/>
        </authorList>
    </citation>
    <scope>NUCLEOTIDE SEQUENCE</scope>
</reference>
<evidence type="ECO:0000256" key="1">
    <source>
        <dbReference type="SAM" id="MobiDB-lite"/>
    </source>
</evidence>
<organism evidence="4 5">
    <name type="scientific">Danaus chrysippus</name>
    <name type="common">African queen</name>
    <dbReference type="NCBI Taxonomy" id="151541"/>
    <lineage>
        <taxon>Eukaryota</taxon>
        <taxon>Metazoa</taxon>
        <taxon>Ecdysozoa</taxon>
        <taxon>Arthropoda</taxon>
        <taxon>Hexapoda</taxon>
        <taxon>Insecta</taxon>
        <taxon>Pterygota</taxon>
        <taxon>Neoptera</taxon>
        <taxon>Endopterygota</taxon>
        <taxon>Lepidoptera</taxon>
        <taxon>Glossata</taxon>
        <taxon>Ditrysia</taxon>
        <taxon>Papilionoidea</taxon>
        <taxon>Nymphalidae</taxon>
        <taxon>Danainae</taxon>
        <taxon>Danaini</taxon>
        <taxon>Danaina</taxon>
        <taxon>Danaus</taxon>
        <taxon>Anosia</taxon>
    </lineage>
</organism>
<feature type="domain" description="Fibronectin type-III" evidence="3">
    <location>
        <begin position="239"/>
        <end position="334"/>
    </location>
</feature>
<feature type="compositionally biased region" description="Low complexity" evidence="1">
    <location>
        <begin position="113"/>
        <end position="127"/>
    </location>
</feature>
<feature type="compositionally biased region" description="Gly residues" evidence="1">
    <location>
        <begin position="102"/>
        <end position="112"/>
    </location>
</feature>
<name>A0A8J2VVJ4_9NEOP</name>
<evidence type="ECO:0000313" key="5">
    <source>
        <dbReference type="Proteomes" id="UP000789524"/>
    </source>
</evidence>
<feature type="domain" description="Fibronectin type-III" evidence="3">
    <location>
        <begin position="617"/>
        <end position="709"/>
    </location>
</feature>